<keyword evidence="3" id="KW-1185">Reference proteome</keyword>
<feature type="signal peptide" evidence="1">
    <location>
        <begin position="1"/>
        <end position="21"/>
    </location>
</feature>
<dbReference type="Proteomes" id="UP000053815">
    <property type="component" value="Unassembled WGS sequence"/>
</dbReference>
<reference evidence="2" key="1">
    <citation type="submission" date="2014-09" db="EMBL/GenBank/DDBJ databases">
        <title>Draft genome sequence of an oleaginous Mucoromycotina fungus Mucor ambiguus NBRC6742.</title>
        <authorList>
            <person name="Takeda I."/>
            <person name="Yamane N."/>
            <person name="Morita T."/>
            <person name="Tamano K."/>
            <person name="Machida M."/>
            <person name="Baker S."/>
            <person name="Koike H."/>
        </authorList>
    </citation>
    <scope>NUCLEOTIDE SEQUENCE</scope>
    <source>
        <strain evidence="2">NBRC 6742</strain>
    </source>
</reference>
<keyword evidence="1" id="KW-0732">Signal</keyword>
<name>A0A0C9LU97_9FUNG</name>
<accession>A0A0C9LU97</accession>
<gene>
    <name evidence="2" type="ORF">MAM1_0069c04106</name>
</gene>
<proteinExistence type="predicted"/>
<evidence type="ECO:0000313" key="2">
    <source>
        <dbReference type="EMBL" id="GAN04645.1"/>
    </source>
</evidence>
<evidence type="ECO:0000313" key="3">
    <source>
        <dbReference type="Proteomes" id="UP000053815"/>
    </source>
</evidence>
<sequence length="92" mass="9042">MRQSFSLYVAASLMMIASVMQTSVALPAAAGKAGLGNTLDVTVGTATAEVKGLLKGVAKPQSVGSKAQGQKGGYVAGSNIGDSVGSTLKGIL</sequence>
<dbReference type="EMBL" id="DF836358">
    <property type="protein sequence ID" value="GAN04645.1"/>
    <property type="molecule type" value="Genomic_DNA"/>
</dbReference>
<dbReference type="AlphaFoldDB" id="A0A0C9LU97"/>
<dbReference type="OrthoDB" id="2259730at2759"/>
<evidence type="ECO:0008006" key="4">
    <source>
        <dbReference type="Google" id="ProtNLM"/>
    </source>
</evidence>
<evidence type="ECO:0000256" key="1">
    <source>
        <dbReference type="SAM" id="SignalP"/>
    </source>
</evidence>
<organism evidence="2">
    <name type="scientific">Mucor ambiguus</name>
    <dbReference type="NCBI Taxonomy" id="91626"/>
    <lineage>
        <taxon>Eukaryota</taxon>
        <taxon>Fungi</taxon>
        <taxon>Fungi incertae sedis</taxon>
        <taxon>Mucoromycota</taxon>
        <taxon>Mucoromycotina</taxon>
        <taxon>Mucoromycetes</taxon>
        <taxon>Mucorales</taxon>
        <taxon>Mucorineae</taxon>
        <taxon>Mucoraceae</taxon>
        <taxon>Mucor</taxon>
    </lineage>
</organism>
<feature type="chain" id="PRO_5002214613" description="Secreted protein" evidence="1">
    <location>
        <begin position="22"/>
        <end position="92"/>
    </location>
</feature>
<protein>
    <recommendedName>
        <fullName evidence="4">Secreted protein</fullName>
    </recommendedName>
</protein>